<evidence type="ECO:0008006" key="4">
    <source>
        <dbReference type="Google" id="ProtNLM"/>
    </source>
</evidence>
<comment type="caution">
    <text evidence="2">The sequence shown here is derived from an EMBL/GenBank/DDBJ whole genome shotgun (WGS) entry which is preliminary data.</text>
</comment>
<sequence length="87" mass="9670">MVSQVGCCGCLPELAVVGVLFVADLGQSFGGFDWGFSKLGGGTMDCFVCEERRNRVTTRIIGGFRVVFGMVVVFFVFHWLVVRAWLW</sequence>
<keyword evidence="1" id="KW-1133">Transmembrane helix</keyword>
<dbReference type="Proteomes" id="UP001311915">
    <property type="component" value="Unassembled WGS sequence"/>
</dbReference>
<gene>
    <name evidence="2" type="ORF">R3W88_033443</name>
</gene>
<keyword evidence="1" id="KW-0812">Transmembrane</keyword>
<keyword evidence="1" id="KW-0472">Membrane</keyword>
<reference evidence="2 3" key="1">
    <citation type="submission" date="2023-10" db="EMBL/GenBank/DDBJ databases">
        <title>Genome-Wide Identification Analysis in wild type Solanum Pinnatisectum Reveals Some Genes Defensing Phytophthora Infestans.</title>
        <authorList>
            <person name="Sun C."/>
        </authorList>
    </citation>
    <scope>NUCLEOTIDE SEQUENCE [LARGE SCALE GENOMIC DNA]</scope>
    <source>
        <strain evidence="2">LQN</strain>
        <tissue evidence="2">Leaf</tissue>
    </source>
</reference>
<proteinExistence type="predicted"/>
<protein>
    <recommendedName>
        <fullName evidence="4">Transmembrane protein</fullName>
    </recommendedName>
</protein>
<dbReference type="EMBL" id="JAWPEI010000034">
    <property type="protein sequence ID" value="KAK4707004.1"/>
    <property type="molecule type" value="Genomic_DNA"/>
</dbReference>
<accession>A0AAV9K1F4</accession>
<evidence type="ECO:0000313" key="2">
    <source>
        <dbReference type="EMBL" id="KAK4707004.1"/>
    </source>
</evidence>
<evidence type="ECO:0000313" key="3">
    <source>
        <dbReference type="Proteomes" id="UP001311915"/>
    </source>
</evidence>
<dbReference type="AlphaFoldDB" id="A0AAV9K1F4"/>
<keyword evidence="3" id="KW-1185">Reference proteome</keyword>
<name>A0AAV9K1F4_9SOLN</name>
<evidence type="ECO:0000256" key="1">
    <source>
        <dbReference type="SAM" id="Phobius"/>
    </source>
</evidence>
<feature type="transmembrane region" description="Helical" evidence="1">
    <location>
        <begin position="62"/>
        <end position="81"/>
    </location>
</feature>
<organism evidence="2 3">
    <name type="scientific">Solanum pinnatisectum</name>
    <name type="common">tansyleaf nightshade</name>
    <dbReference type="NCBI Taxonomy" id="50273"/>
    <lineage>
        <taxon>Eukaryota</taxon>
        <taxon>Viridiplantae</taxon>
        <taxon>Streptophyta</taxon>
        <taxon>Embryophyta</taxon>
        <taxon>Tracheophyta</taxon>
        <taxon>Spermatophyta</taxon>
        <taxon>Magnoliopsida</taxon>
        <taxon>eudicotyledons</taxon>
        <taxon>Gunneridae</taxon>
        <taxon>Pentapetalae</taxon>
        <taxon>asterids</taxon>
        <taxon>lamiids</taxon>
        <taxon>Solanales</taxon>
        <taxon>Solanaceae</taxon>
        <taxon>Solanoideae</taxon>
        <taxon>Solaneae</taxon>
        <taxon>Solanum</taxon>
    </lineage>
</organism>